<gene>
    <name evidence="1" type="ORF">N47_J02840</name>
</gene>
<sequence length="139" mass="15508">MSFLKRFFADKETKAALGVVDECDLIFSSDDTFGDSFKIIKAELVPYLYKGSHILKEHIKKGQSLRSCVYTAIAKIAQDHITSGQYHMYRGVLSSMGPGHALHKICIKAIDLVVKEGSVTQENGEQWKADIREQISKTG</sequence>
<dbReference type="AlphaFoldDB" id="E1YFF9"/>
<reference evidence="1" key="1">
    <citation type="journal article" date="2011" name="Environ. Microbiol.">
        <title>Genomic insights into the metabolic potential of the polycyclic aromatic hydrocarbon degrading sulfate-reducing Deltaproteobacterium N47.</title>
        <authorList>
            <person name="Bergmann F."/>
            <person name="Selesi D."/>
            <person name="Weinmaier T."/>
            <person name="Tischler P."/>
            <person name="Rattei T."/>
            <person name="Meckenstock R.U."/>
        </authorList>
    </citation>
    <scope>NUCLEOTIDE SEQUENCE</scope>
</reference>
<dbReference type="EMBL" id="FR695872">
    <property type="protein sequence ID" value="CBX29303.1"/>
    <property type="molecule type" value="Genomic_DNA"/>
</dbReference>
<proteinExistence type="predicted"/>
<evidence type="ECO:0000313" key="1">
    <source>
        <dbReference type="EMBL" id="CBX29303.1"/>
    </source>
</evidence>
<name>E1YFF9_9BACT</name>
<accession>E1YFF9</accession>
<protein>
    <submittedName>
        <fullName evidence="1">Uncharacterized protein</fullName>
    </submittedName>
</protein>
<organism evidence="1">
    <name type="scientific">uncultured Desulfobacterium sp</name>
    <dbReference type="NCBI Taxonomy" id="201089"/>
    <lineage>
        <taxon>Bacteria</taxon>
        <taxon>Pseudomonadati</taxon>
        <taxon>Thermodesulfobacteriota</taxon>
        <taxon>Desulfobacteria</taxon>
        <taxon>Desulfobacterales</taxon>
        <taxon>Desulfobacteriaceae</taxon>
        <taxon>Desulfobacterium</taxon>
        <taxon>environmental samples</taxon>
    </lineage>
</organism>